<organism evidence="3 5">
    <name type="scientific">Ostreobium quekettii</name>
    <dbReference type="NCBI Taxonomy" id="121088"/>
    <lineage>
        <taxon>Eukaryota</taxon>
        <taxon>Viridiplantae</taxon>
        <taxon>Chlorophyta</taxon>
        <taxon>core chlorophytes</taxon>
        <taxon>Ulvophyceae</taxon>
        <taxon>TCBD clade</taxon>
        <taxon>Bryopsidales</taxon>
        <taxon>Ostreobineae</taxon>
        <taxon>Ostreobiaceae</taxon>
        <taxon>Ostreobium</taxon>
    </lineage>
</organism>
<feature type="compositionally biased region" description="Basic and acidic residues" evidence="2">
    <location>
        <begin position="286"/>
        <end position="307"/>
    </location>
</feature>
<evidence type="ECO:0000313" key="3">
    <source>
        <dbReference type="EMBL" id="CAD7694645.1"/>
    </source>
</evidence>
<feature type="compositionally biased region" description="Gly residues" evidence="2">
    <location>
        <begin position="138"/>
        <end position="150"/>
    </location>
</feature>
<feature type="region of interest" description="Disordered" evidence="2">
    <location>
        <begin position="1"/>
        <end position="168"/>
    </location>
</feature>
<name>A0A8S1IMP0_9CHLO</name>
<evidence type="ECO:0000256" key="2">
    <source>
        <dbReference type="SAM" id="MobiDB-lite"/>
    </source>
</evidence>
<evidence type="ECO:0000313" key="5">
    <source>
        <dbReference type="Proteomes" id="UP000708148"/>
    </source>
</evidence>
<comment type="caution">
    <text evidence="3">The sequence shown here is derived from an EMBL/GenBank/DDBJ whole genome shotgun (WGS) entry which is preliminary data.</text>
</comment>
<reference evidence="3" key="1">
    <citation type="submission" date="2020-12" db="EMBL/GenBank/DDBJ databases">
        <authorList>
            <person name="Iha C."/>
        </authorList>
    </citation>
    <scope>NUCLEOTIDE SEQUENCE</scope>
</reference>
<keyword evidence="1" id="KW-0175">Coiled coil</keyword>
<dbReference type="EMBL" id="CAJHUC010002968">
    <property type="protein sequence ID" value="CAD7704879.1"/>
    <property type="molecule type" value="Genomic_DNA"/>
</dbReference>
<feature type="compositionally biased region" description="Gly residues" evidence="2">
    <location>
        <begin position="32"/>
        <end position="44"/>
    </location>
</feature>
<feature type="coiled-coil region" evidence="1">
    <location>
        <begin position="561"/>
        <end position="626"/>
    </location>
</feature>
<feature type="region of interest" description="Disordered" evidence="2">
    <location>
        <begin position="201"/>
        <end position="220"/>
    </location>
</feature>
<gene>
    <name evidence="4" type="ORF">OSTQU699_LOCUS10234</name>
    <name evidence="3" type="ORF">OSTQU699_LOCUS8</name>
</gene>
<dbReference type="EMBL" id="CAJHUC010000007">
    <property type="protein sequence ID" value="CAD7694645.1"/>
    <property type="molecule type" value="Genomic_DNA"/>
</dbReference>
<keyword evidence="5" id="KW-1185">Reference proteome</keyword>
<feature type="compositionally biased region" description="Polar residues" evidence="2">
    <location>
        <begin position="207"/>
        <end position="216"/>
    </location>
</feature>
<evidence type="ECO:0000313" key="4">
    <source>
        <dbReference type="EMBL" id="CAD7704879.1"/>
    </source>
</evidence>
<dbReference type="Proteomes" id="UP000708148">
    <property type="component" value="Unassembled WGS sequence"/>
</dbReference>
<dbReference type="AlphaFoldDB" id="A0A8S1IMP0"/>
<proteinExistence type="predicted"/>
<feature type="compositionally biased region" description="Basic residues" evidence="2">
    <location>
        <begin position="1"/>
        <end position="15"/>
    </location>
</feature>
<evidence type="ECO:0000256" key="1">
    <source>
        <dbReference type="SAM" id="Coils"/>
    </source>
</evidence>
<protein>
    <submittedName>
        <fullName evidence="3">Uncharacterized protein</fullName>
    </submittedName>
</protein>
<accession>A0A8S1IMP0</accession>
<feature type="region of interest" description="Disordered" evidence="2">
    <location>
        <begin position="231"/>
        <end position="363"/>
    </location>
</feature>
<dbReference type="OrthoDB" id="578816at2759"/>
<feature type="compositionally biased region" description="Basic and acidic residues" evidence="2">
    <location>
        <begin position="322"/>
        <end position="334"/>
    </location>
</feature>
<sequence length="640" mass="66026">MNLKRRPSSVTRAKKASPVGEREEGVRQYRGGYRGGAFGDGVGGLEEEREAMGRRVRAGGLKGGAEGRAKAGKVRGIEPVHANVASSVSGGQDIGGGGKAEKGLPGHRPGASSLDQPRSGIPLPGGGRKRGSGDSRGQAGGPRRGSQGDGPGHKAANSSGGLLRLEGSQGWTASRWQAGGGGVHAEERAGSIDYQRRSSFMMRTGTGPPQQMQAPSGGNYVPVAYRPPWYRQPSDMPSAGPVQVSAGHEQQGERLPTAAGSGGGFAQYGDGDVLAVSGDQQGSRQEGSRQEGSRQEWSRQEGSRQEGSRQGSLKLRLSARTDSGEQHSAHRAHTDSGGTATGTPTQPQSRHHPQAPPASTPGSNQEWIQLELDRLKSEFQFKNQIASMLRTTLADLKTQRGTGPYGQGGPLPGMPLSGVPMPPSQDQLQGGLPAPSGGIMHSPHSAIAGQGGGMAQGGGQLPGSATGHLGGQIPVGGMPQGGMQVPVGSPHAGMMAGGLTLPHGESPMSGVQNSGVSGLGMQAPPPWQGVGYPGGYGGGMGSGDMGGRSGPHALMSPTSPLRELSLTKAELEKKTRRVNDLLAELSQYDAHVRVLTKALEDERHDNAELTQENVLLRSQVERLATASEKLLSGMMAIQAA</sequence>
<feature type="compositionally biased region" description="Low complexity" evidence="2">
    <location>
        <begin position="337"/>
        <end position="348"/>
    </location>
</feature>